<organism evidence="1 2">
    <name type="scientific">Caenorhabditis auriculariae</name>
    <dbReference type="NCBI Taxonomy" id="2777116"/>
    <lineage>
        <taxon>Eukaryota</taxon>
        <taxon>Metazoa</taxon>
        <taxon>Ecdysozoa</taxon>
        <taxon>Nematoda</taxon>
        <taxon>Chromadorea</taxon>
        <taxon>Rhabditida</taxon>
        <taxon>Rhabditina</taxon>
        <taxon>Rhabditomorpha</taxon>
        <taxon>Rhabditoidea</taxon>
        <taxon>Rhabditidae</taxon>
        <taxon>Peloderinae</taxon>
        <taxon>Caenorhabditis</taxon>
    </lineage>
</organism>
<evidence type="ECO:0000313" key="2">
    <source>
        <dbReference type="Proteomes" id="UP000835052"/>
    </source>
</evidence>
<comment type="caution">
    <text evidence="1">The sequence shown here is derived from an EMBL/GenBank/DDBJ whole genome shotgun (WGS) entry which is preliminary data.</text>
</comment>
<gene>
    <name evidence="1" type="ORF">CAUJ_LOCUS9426</name>
</gene>
<evidence type="ECO:0000313" key="1">
    <source>
        <dbReference type="EMBL" id="CAD6193507.1"/>
    </source>
</evidence>
<proteinExistence type="predicted"/>
<reference evidence="1" key="1">
    <citation type="submission" date="2020-10" db="EMBL/GenBank/DDBJ databases">
        <authorList>
            <person name="Kikuchi T."/>
        </authorList>
    </citation>
    <scope>NUCLEOTIDE SEQUENCE</scope>
    <source>
        <strain evidence="1">NKZ352</strain>
    </source>
</reference>
<dbReference type="Proteomes" id="UP000835052">
    <property type="component" value="Unassembled WGS sequence"/>
</dbReference>
<keyword evidence="2" id="KW-1185">Reference proteome</keyword>
<protein>
    <submittedName>
        <fullName evidence="1">Uncharacterized protein</fullName>
    </submittedName>
</protein>
<accession>A0A8S1HE61</accession>
<dbReference type="AlphaFoldDB" id="A0A8S1HE61"/>
<sequence>MGSQAQFSQTHFEESSLTTPNKTNHVIQYCQTVCSPDFGYVSEESHECMIHNNMNDSFSKPVRIRRKKRNEIKPRKFRDHFDTPHSSLVLSRPAHFTEDHQLYFLIKTLRKIKSRPHFLKYFTGKLNLMDLQEILEYMLKPYPCEIHNNYFFTAFNLVRHFCRCTIVICSCNIILAMTTGSDMAPFLPFSTSKNGNSEGSEASVSYLVRFSLTPKIKSNIKVFVQVFNNRSPRSKPGLVVRFEQFIQGSESKCRILRPLIIHEISADETDSELEKVRPNYYGLDEILELSEIPVKSYPDEVDCEIKTM</sequence>
<name>A0A8S1HE61_9PELO</name>
<dbReference type="EMBL" id="CAJGYM010000036">
    <property type="protein sequence ID" value="CAD6193507.1"/>
    <property type="molecule type" value="Genomic_DNA"/>
</dbReference>